<gene>
    <name evidence="1" type="ORF">IWX46DRAFT_114342</name>
</gene>
<name>A0ABR1MEH7_9PEZI</name>
<reference evidence="1 2" key="1">
    <citation type="submission" date="2024-04" db="EMBL/GenBank/DDBJ databases">
        <title>Phyllosticta paracitricarpa is synonymous to the EU quarantine fungus P. citricarpa based on phylogenomic analyses.</title>
        <authorList>
            <consortium name="Lawrence Berkeley National Laboratory"/>
            <person name="Van Ingen-Buijs V.A."/>
            <person name="Van Westerhoven A.C."/>
            <person name="Haridas S."/>
            <person name="Skiadas P."/>
            <person name="Martin F."/>
            <person name="Groenewald J.Z."/>
            <person name="Crous P.W."/>
            <person name="Seidl M.F."/>
        </authorList>
    </citation>
    <scope>NUCLEOTIDE SEQUENCE [LARGE SCALE GENOMIC DNA]</scope>
    <source>
        <strain evidence="1 2">CBS 122670</strain>
    </source>
</reference>
<protein>
    <submittedName>
        <fullName evidence="1">Uncharacterized protein</fullName>
    </submittedName>
</protein>
<dbReference type="Proteomes" id="UP001365128">
    <property type="component" value="Unassembled WGS sequence"/>
</dbReference>
<dbReference type="EMBL" id="JBBPDW010000018">
    <property type="protein sequence ID" value="KAK7545279.1"/>
    <property type="molecule type" value="Genomic_DNA"/>
</dbReference>
<evidence type="ECO:0000313" key="2">
    <source>
        <dbReference type="Proteomes" id="UP001365128"/>
    </source>
</evidence>
<comment type="caution">
    <text evidence="1">The sequence shown here is derived from an EMBL/GenBank/DDBJ whole genome shotgun (WGS) entry which is preliminary data.</text>
</comment>
<accession>A0ABR1MEH7</accession>
<organism evidence="1 2">
    <name type="scientific">Phyllosticta citricarpa</name>
    <dbReference type="NCBI Taxonomy" id="55181"/>
    <lineage>
        <taxon>Eukaryota</taxon>
        <taxon>Fungi</taxon>
        <taxon>Dikarya</taxon>
        <taxon>Ascomycota</taxon>
        <taxon>Pezizomycotina</taxon>
        <taxon>Dothideomycetes</taxon>
        <taxon>Dothideomycetes incertae sedis</taxon>
        <taxon>Botryosphaeriales</taxon>
        <taxon>Phyllostictaceae</taxon>
        <taxon>Phyllosticta</taxon>
    </lineage>
</organism>
<proteinExistence type="predicted"/>
<keyword evidence="2" id="KW-1185">Reference proteome</keyword>
<sequence>MPPVRCRRCCKVPSLQANTLTQQAAKPTSFVSFLIAASTLSASAAAVCHRSWCLDAGSCHATSVGSTTVAPLLFLLVALQTDRMGAACFPRLPLIRCRRLLWFLRPWRFDAHSVADPAIQLVLIASQGWRGSATLYGPAMAPFAPTLAAGHPPSTPS</sequence>
<evidence type="ECO:0000313" key="1">
    <source>
        <dbReference type="EMBL" id="KAK7545279.1"/>
    </source>
</evidence>